<evidence type="ECO:0000313" key="8">
    <source>
        <dbReference type="EMBL" id="KAA8570626.1"/>
    </source>
</evidence>
<evidence type="ECO:0000313" key="9">
    <source>
        <dbReference type="Proteomes" id="UP000322873"/>
    </source>
</evidence>
<dbReference type="PANTHER" id="PTHR30520:SF6">
    <property type="entry name" value="FORMATE_NITRATE FAMILY TRANSPORTER (EUROFUNG)"/>
    <property type="match status" value="1"/>
</dbReference>
<dbReference type="GO" id="GO:0015707">
    <property type="term" value="P:nitrite transport"/>
    <property type="evidence" value="ECO:0007669"/>
    <property type="project" value="TreeGrafter"/>
</dbReference>
<feature type="transmembrane region" description="Helical" evidence="7">
    <location>
        <begin position="209"/>
        <end position="233"/>
    </location>
</feature>
<comment type="subcellular location">
    <subcellularLocation>
        <location evidence="1">Membrane</location>
        <topology evidence="1">Multi-pass membrane protein</topology>
    </subcellularLocation>
</comment>
<keyword evidence="9" id="KW-1185">Reference proteome</keyword>
<dbReference type="VEuPathDB" id="FungiDB:MFRU_063g00130"/>
<feature type="transmembrane region" description="Helical" evidence="7">
    <location>
        <begin position="240"/>
        <end position="259"/>
    </location>
</feature>
<evidence type="ECO:0000256" key="7">
    <source>
        <dbReference type="SAM" id="Phobius"/>
    </source>
</evidence>
<dbReference type="GO" id="GO:0015513">
    <property type="term" value="F:high-affinity secondary active nitrite transmembrane transporter activity"/>
    <property type="evidence" value="ECO:0007669"/>
    <property type="project" value="TreeGrafter"/>
</dbReference>
<evidence type="ECO:0000256" key="6">
    <source>
        <dbReference type="ARBA" id="ARBA00049660"/>
    </source>
</evidence>
<evidence type="ECO:0000256" key="5">
    <source>
        <dbReference type="ARBA" id="ARBA00023136"/>
    </source>
</evidence>
<dbReference type="Proteomes" id="UP000322873">
    <property type="component" value="Unassembled WGS sequence"/>
</dbReference>
<accession>A0A5M9JS14</accession>
<name>A0A5M9JS14_MONFR</name>
<evidence type="ECO:0000256" key="1">
    <source>
        <dbReference type="ARBA" id="ARBA00004141"/>
    </source>
</evidence>
<evidence type="ECO:0000256" key="3">
    <source>
        <dbReference type="ARBA" id="ARBA00022692"/>
    </source>
</evidence>
<feature type="transmembrane region" description="Helical" evidence="7">
    <location>
        <begin position="161"/>
        <end position="180"/>
    </location>
</feature>
<dbReference type="EMBL" id="VICG01000006">
    <property type="protein sequence ID" value="KAA8570626.1"/>
    <property type="molecule type" value="Genomic_DNA"/>
</dbReference>
<gene>
    <name evidence="8" type="ORF">EYC84_000025</name>
</gene>
<feature type="transmembrane region" description="Helical" evidence="7">
    <location>
        <begin position="110"/>
        <end position="132"/>
    </location>
</feature>
<proteinExistence type="inferred from homology"/>
<dbReference type="InterPro" id="IPR000292">
    <property type="entry name" value="For/NO2_transpt"/>
</dbReference>
<sequence length="343" mass="37170">MDAFTPAQTTELVSRIGAKKARMRIDKMFINSFMGGCLLCFGCALSLSTNAAPWFQTNAPGLIRTISAMVFPIGLIMVVLTGADLFTSYCMYSVVALLHRRCSFLDLLKTWFVSFFGNLAGALFFMAVLTGYGGTFESGAFKDEALAFAKTKAVTPQWHQIFLKGILCNWLVCMAVFLAISSREVISKIIAIWFPVMCFVGLGTDHVVANMYFIPLAIFLKAPAPLSVSYYIWKSMIPSLLGNIIGGGFFCGGVYWYLFLAHETVPIHFDTLDANTAVYEQGGPIHRQTSANGAGTGYGNVHNKDVVPNSGNNGRSGIANDLHLGVVKSLGGRKELNEGSGSV</sequence>
<evidence type="ECO:0008006" key="10">
    <source>
        <dbReference type="Google" id="ProtNLM"/>
    </source>
</evidence>
<dbReference type="GO" id="GO:0005886">
    <property type="term" value="C:plasma membrane"/>
    <property type="evidence" value="ECO:0007669"/>
    <property type="project" value="TreeGrafter"/>
</dbReference>
<organism evidence="8 9">
    <name type="scientific">Monilinia fructicola</name>
    <name type="common">Brown rot fungus</name>
    <name type="synonym">Ciboria fructicola</name>
    <dbReference type="NCBI Taxonomy" id="38448"/>
    <lineage>
        <taxon>Eukaryota</taxon>
        <taxon>Fungi</taxon>
        <taxon>Dikarya</taxon>
        <taxon>Ascomycota</taxon>
        <taxon>Pezizomycotina</taxon>
        <taxon>Leotiomycetes</taxon>
        <taxon>Helotiales</taxon>
        <taxon>Sclerotiniaceae</taxon>
        <taxon>Monilinia</taxon>
    </lineage>
</organism>
<dbReference type="Gene3D" id="1.20.1080.10">
    <property type="entry name" value="Glycerol uptake facilitator protein"/>
    <property type="match status" value="1"/>
</dbReference>
<evidence type="ECO:0000256" key="4">
    <source>
        <dbReference type="ARBA" id="ARBA00022989"/>
    </source>
</evidence>
<reference evidence="8 9" key="1">
    <citation type="submission" date="2019-06" db="EMBL/GenBank/DDBJ databases">
        <title>Genome Sequence of the Brown Rot Fungal Pathogen Monilinia fructicola.</title>
        <authorList>
            <person name="De Miccolis Angelini R.M."/>
            <person name="Landi L."/>
            <person name="Abate D."/>
            <person name="Pollastro S."/>
            <person name="Romanazzi G."/>
            <person name="Faretra F."/>
        </authorList>
    </citation>
    <scope>NUCLEOTIDE SEQUENCE [LARGE SCALE GENOMIC DNA]</scope>
    <source>
        <strain evidence="8 9">Mfrc123</strain>
    </source>
</reference>
<dbReference type="PROSITE" id="PS01005">
    <property type="entry name" value="FORMATE_NITRITE_TP_1"/>
    <property type="match status" value="1"/>
</dbReference>
<dbReference type="FunFam" id="1.20.1080.10:FF:000011">
    <property type="entry name" value="Formate family transporter"/>
    <property type="match status" value="1"/>
</dbReference>
<feature type="transmembrane region" description="Helical" evidence="7">
    <location>
        <begin position="29"/>
        <end position="49"/>
    </location>
</feature>
<dbReference type="AlphaFoldDB" id="A0A5M9JS14"/>
<dbReference type="InterPro" id="IPR024002">
    <property type="entry name" value="For/NO2_transpt_CS"/>
</dbReference>
<dbReference type="Pfam" id="PF01226">
    <property type="entry name" value="Form_Nir_trans"/>
    <property type="match status" value="1"/>
</dbReference>
<dbReference type="PANTHER" id="PTHR30520">
    <property type="entry name" value="FORMATE TRANSPORTER-RELATED"/>
    <property type="match status" value="1"/>
</dbReference>
<evidence type="ECO:0000256" key="2">
    <source>
        <dbReference type="ARBA" id="ARBA00022448"/>
    </source>
</evidence>
<keyword evidence="2" id="KW-0813">Transport</keyword>
<comment type="caution">
    <text evidence="8">The sequence shown here is derived from an EMBL/GenBank/DDBJ whole genome shotgun (WGS) entry which is preliminary data.</text>
</comment>
<feature type="transmembrane region" description="Helical" evidence="7">
    <location>
        <begin position="69"/>
        <end position="98"/>
    </location>
</feature>
<dbReference type="InterPro" id="IPR023271">
    <property type="entry name" value="Aquaporin-like"/>
</dbReference>
<dbReference type="OrthoDB" id="4829at2759"/>
<keyword evidence="5 7" id="KW-0472">Membrane</keyword>
<feature type="transmembrane region" description="Helical" evidence="7">
    <location>
        <begin position="185"/>
        <end position="203"/>
    </location>
</feature>
<comment type="similarity">
    <text evidence="6">Belongs to the FNT transporter (TC 1.A.16) family.</text>
</comment>
<keyword evidence="3 7" id="KW-0812">Transmembrane</keyword>
<keyword evidence="4 7" id="KW-1133">Transmembrane helix</keyword>
<protein>
    <recommendedName>
        <fullName evidence="10">Formate/nitrite transporter</fullName>
    </recommendedName>
</protein>